<reference evidence="6" key="1">
    <citation type="journal article" date="2023" name="GigaByte">
        <title>Genome assembly of the bearded iris, Iris pallida Lam.</title>
        <authorList>
            <person name="Bruccoleri R.E."/>
            <person name="Oakeley E.J."/>
            <person name="Faust A.M.E."/>
            <person name="Altorfer M."/>
            <person name="Dessus-Babus S."/>
            <person name="Burckhardt D."/>
            <person name="Oertli M."/>
            <person name="Naumann U."/>
            <person name="Petersen F."/>
            <person name="Wong J."/>
        </authorList>
    </citation>
    <scope>NUCLEOTIDE SEQUENCE</scope>
    <source>
        <strain evidence="6">GSM-AAB239-AS_SAM_17_03QT</strain>
    </source>
</reference>
<dbReference type="Pfam" id="PF01535">
    <property type="entry name" value="PPR"/>
    <property type="match status" value="2"/>
</dbReference>
<evidence type="ECO:0000256" key="4">
    <source>
        <dbReference type="SAM" id="MobiDB-lite"/>
    </source>
</evidence>
<dbReference type="InterPro" id="IPR002885">
    <property type="entry name" value="PPR_rpt"/>
</dbReference>
<dbReference type="Gene3D" id="1.25.40.10">
    <property type="entry name" value="Tetratricopeptide repeat domain"/>
    <property type="match status" value="2"/>
</dbReference>
<dbReference type="InterPro" id="IPR050667">
    <property type="entry name" value="PPR-containing_protein"/>
</dbReference>
<dbReference type="EMBL" id="JANAVB010024000">
    <property type="protein sequence ID" value="KAJ6822619.1"/>
    <property type="molecule type" value="Genomic_DNA"/>
</dbReference>
<accession>A0AAX6HLE2</accession>
<protein>
    <submittedName>
        <fullName evidence="6">Pentatricopeptide repeat-containing protein-like, mitochondrial</fullName>
    </submittedName>
</protein>
<comment type="caution">
    <text evidence="6">The sequence shown here is derived from an EMBL/GenBank/DDBJ whole genome shotgun (WGS) entry which is preliminary data.</text>
</comment>
<dbReference type="NCBIfam" id="TIGR00756">
    <property type="entry name" value="PPR"/>
    <property type="match status" value="3"/>
</dbReference>
<dbReference type="Pfam" id="PF13041">
    <property type="entry name" value="PPR_2"/>
    <property type="match status" value="2"/>
</dbReference>
<comment type="similarity">
    <text evidence="1">Belongs to the PPR family. P subfamily.</text>
</comment>
<dbReference type="Proteomes" id="UP001140949">
    <property type="component" value="Unassembled WGS sequence"/>
</dbReference>
<dbReference type="PANTHER" id="PTHR47939:SF11">
    <property type="entry name" value="TETRATRICOPEPTIDE-LIKE HELICAL DOMAIN SUPERFAMILY"/>
    <property type="match status" value="1"/>
</dbReference>
<dbReference type="AlphaFoldDB" id="A0AAX6HLE2"/>
<reference evidence="6" key="2">
    <citation type="submission" date="2023-04" db="EMBL/GenBank/DDBJ databases">
        <authorList>
            <person name="Bruccoleri R.E."/>
            <person name="Oakeley E.J."/>
            <person name="Faust A.-M."/>
            <person name="Dessus-Babus S."/>
            <person name="Altorfer M."/>
            <person name="Burckhardt D."/>
            <person name="Oertli M."/>
            <person name="Naumann U."/>
            <person name="Petersen F."/>
            <person name="Wong J."/>
        </authorList>
    </citation>
    <scope>NUCLEOTIDE SEQUENCE</scope>
    <source>
        <strain evidence="6">GSM-AAB239-AS_SAM_17_03QT</strain>
        <tissue evidence="6">Leaf</tissue>
    </source>
</reference>
<name>A0AAX6HLE2_IRIPA</name>
<feature type="region of interest" description="Disordered" evidence="4">
    <location>
        <begin position="1"/>
        <end position="39"/>
    </location>
</feature>
<gene>
    <name evidence="6" type="ORF">M6B38_304585</name>
    <name evidence="5" type="ORF">M6B38_386970</name>
</gene>
<dbReference type="PANTHER" id="PTHR47939">
    <property type="entry name" value="MEMBRANE-ASSOCIATED SALT-INDUCIBLE PROTEIN-LIKE"/>
    <property type="match status" value="1"/>
</dbReference>
<keyword evidence="7" id="KW-1185">Reference proteome</keyword>
<evidence type="ECO:0000313" key="6">
    <source>
        <dbReference type="EMBL" id="KAJ6841899.1"/>
    </source>
</evidence>
<feature type="repeat" description="PPR" evidence="3">
    <location>
        <begin position="179"/>
        <end position="213"/>
    </location>
</feature>
<organism evidence="6 7">
    <name type="scientific">Iris pallida</name>
    <name type="common">Sweet iris</name>
    <dbReference type="NCBI Taxonomy" id="29817"/>
    <lineage>
        <taxon>Eukaryota</taxon>
        <taxon>Viridiplantae</taxon>
        <taxon>Streptophyta</taxon>
        <taxon>Embryophyta</taxon>
        <taxon>Tracheophyta</taxon>
        <taxon>Spermatophyta</taxon>
        <taxon>Magnoliopsida</taxon>
        <taxon>Liliopsida</taxon>
        <taxon>Asparagales</taxon>
        <taxon>Iridaceae</taxon>
        <taxon>Iridoideae</taxon>
        <taxon>Irideae</taxon>
        <taxon>Iris</taxon>
    </lineage>
</organism>
<evidence type="ECO:0000313" key="5">
    <source>
        <dbReference type="EMBL" id="KAJ6822619.1"/>
    </source>
</evidence>
<dbReference type="EMBL" id="JANAVB010008198">
    <property type="protein sequence ID" value="KAJ6841899.1"/>
    <property type="molecule type" value="Genomic_DNA"/>
</dbReference>
<evidence type="ECO:0000256" key="2">
    <source>
        <dbReference type="ARBA" id="ARBA00022737"/>
    </source>
</evidence>
<evidence type="ECO:0000256" key="3">
    <source>
        <dbReference type="PROSITE-ProRule" id="PRU00708"/>
    </source>
</evidence>
<evidence type="ECO:0000313" key="7">
    <source>
        <dbReference type="Proteomes" id="UP001140949"/>
    </source>
</evidence>
<dbReference type="InterPro" id="IPR011990">
    <property type="entry name" value="TPR-like_helical_dom_sf"/>
</dbReference>
<feature type="repeat" description="PPR" evidence="3">
    <location>
        <begin position="250"/>
        <end position="284"/>
    </location>
</feature>
<keyword evidence="2" id="KW-0677">Repeat</keyword>
<dbReference type="PROSITE" id="PS51375">
    <property type="entry name" value="PPR"/>
    <property type="match status" value="3"/>
</dbReference>
<proteinExistence type="inferred from homology"/>
<feature type="repeat" description="PPR" evidence="3">
    <location>
        <begin position="285"/>
        <end position="319"/>
    </location>
</feature>
<evidence type="ECO:0000256" key="1">
    <source>
        <dbReference type="ARBA" id="ARBA00007626"/>
    </source>
</evidence>
<sequence length="404" mass="45318">MAFSAAVRRQTPKVHLLPPRSSCSAQPLSDPDSQPGPVPLGRTFHLLRSSIRSEPDPDRIFALFQSSAHLPRFYHGLPLHQLVVGRLAHLRRPDLVERILESQKSDPLAPKSEAFLVRIMSLYSSAGMLDHAVKTFDGMPHRTEQSFSALLSAYSHNDRADLLNKTFRTLPKQLGITPGVWSYNIYLKSLCKTGKIDNAVQLLDEMSKSKLTMPNIISYNTVLDGCVRHGDEAGFDRVFKIVSEKDLKFNVVTYNYRMAMYCRRSESFRAEELLSVMASRDVEPNLTSFNTVINGFCRERDVGSAVRVFRKMKGKEGVVPNSRTYVVLIQSLVEKGEFGLGLEFCEESFARKFAPPFEIVKVLIGGLVKDDKSKDAKEVVAKMNCAVRGDAAEAWKKFEAELAL</sequence>